<dbReference type="AlphaFoldDB" id="A0A1G9VQL3"/>
<evidence type="ECO:0000313" key="3">
    <source>
        <dbReference type="EMBL" id="SDM74469.1"/>
    </source>
</evidence>
<dbReference type="Proteomes" id="UP000199440">
    <property type="component" value="Unassembled WGS sequence"/>
</dbReference>
<evidence type="ECO:0000259" key="2">
    <source>
        <dbReference type="Pfam" id="PF16391"/>
    </source>
</evidence>
<keyword evidence="1" id="KW-1133">Transmembrane helix</keyword>
<dbReference type="EMBL" id="FNGV01000014">
    <property type="protein sequence ID" value="SDM74469.1"/>
    <property type="molecule type" value="Genomic_DNA"/>
</dbReference>
<keyword evidence="1" id="KW-0472">Membrane</keyword>
<evidence type="ECO:0000256" key="1">
    <source>
        <dbReference type="SAM" id="Phobius"/>
    </source>
</evidence>
<keyword evidence="4" id="KW-1185">Reference proteome</keyword>
<dbReference type="SUPFAM" id="SSF49785">
    <property type="entry name" value="Galactose-binding domain-like"/>
    <property type="match status" value="1"/>
</dbReference>
<sequence length="410" mass="45177">MRKTLITETMKNSTRIIYLALMVMFAIIGIAACEESAETYSEFTKDGEIIYVGTPDTVLVAPGFEKLQFSVVINADPKISSGVLQTKDKSFIQEFDVVRKNNGQDTISFTVDLEEGEYNFDVFLKDNAGHQSIPREVNTVVYGPKYQEALISRGISKIKTFENTAIIEWRNAPDGSISTSLTYEDATGALQILEIPDDMAETTLDSYKLGGQIMIESTYAPTASAIEVFTSASEAMFPEKFQLDNTLITALKLPFDASDGCYGSTYEKLTDGATGEFWHSCDIPEDLYPFVMSFDIGVTANLRGFRLDKRSSCCGGRSPGAYQIWGTNDLTGAETVDIDAGEIADWEADATTKGWVKLLEVTDNTQETFEADIPENASNFRYIRVVGISSINGETTANFDEFTFMATAVE</sequence>
<accession>A0A1G9VQL3</accession>
<dbReference type="PROSITE" id="PS51257">
    <property type="entry name" value="PROKAR_LIPOPROTEIN"/>
    <property type="match status" value="1"/>
</dbReference>
<dbReference type="Gene3D" id="2.60.120.260">
    <property type="entry name" value="Galactose-binding domain-like"/>
    <property type="match status" value="1"/>
</dbReference>
<reference evidence="3 4" key="1">
    <citation type="submission" date="2016-10" db="EMBL/GenBank/DDBJ databases">
        <authorList>
            <person name="de Groot N.N."/>
        </authorList>
    </citation>
    <scope>NUCLEOTIDE SEQUENCE [LARGE SCALE GENOMIC DNA]</scope>
    <source>
        <strain evidence="3 4">DSM 19886</strain>
    </source>
</reference>
<dbReference type="Pfam" id="PF16389">
    <property type="entry name" value="DUF4998"/>
    <property type="match status" value="1"/>
</dbReference>
<proteinExistence type="predicted"/>
<dbReference type="STRING" id="192904.SAMN04488514_11415"/>
<feature type="domain" description="DUF5000" evidence="2">
    <location>
        <begin position="271"/>
        <end position="404"/>
    </location>
</feature>
<dbReference type="InterPro" id="IPR008979">
    <property type="entry name" value="Galactose-bd-like_sf"/>
</dbReference>
<protein>
    <recommendedName>
        <fullName evidence="2">DUF5000 domain-containing protein</fullName>
    </recommendedName>
</protein>
<feature type="transmembrane region" description="Helical" evidence="1">
    <location>
        <begin position="12"/>
        <end position="32"/>
    </location>
</feature>
<organism evidence="3 4">
    <name type="scientific">Kriegella aquimaris</name>
    <dbReference type="NCBI Taxonomy" id="192904"/>
    <lineage>
        <taxon>Bacteria</taxon>
        <taxon>Pseudomonadati</taxon>
        <taxon>Bacteroidota</taxon>
        <taxon>Flavobacteriia</taxon>
        <taxon>Flavobacteriales</taxon>
        <taxon>Flavobacteriaceae</taxon>
        <taxon>Kriegella</taxon>
    </lineage>
</organism>
<gene>
    <name evidence="3" type="ORF">SAMN04488514_11415</name>
</gene>
<name>A0A1G9VQL3_9FLAO</name>
<dbReference type="Pfam" id="PF16391">
    <property type="entry name" value="DUF5000"/>
    <property type="match status" value="1"/>
</dbReference>
<evidence type="ECO:0000313" key="4">
    <source>
        <dbReference type="Proteomes" id="UP000199440"/>
    </source>
</evidence>
<dbReference type="InterPro" id="IPR032164">
    <property type="entry name" value="DUF5000"/>
</dbReference>
<keyword evidence="1" id="KW-0812">Transmembrane</keyword>